<evidence type="ECO:0000313" key="2">
    <source>
        <dbReference type="EMBL" id="KAH3719923.1"/>
    </source>
</evidence>
<protein>
    <submittedName>
        <fullName evidence="2">Uncharacterized protein</fullName>
    </submittedName>
</protein>
<keyword evidence="3" id="KW-1185">Reference proteome</keyword>
<dbReference type="EMBL" id="JAIWYP010000013">
    <property type="protein sequence ID" value="KAH3719923.1"/>
    <property type="molecule type" value="Genomic_DNA"/>
</dbReference>
<proteinExistence type="predicted"/>
<reference evidence="2" key="1">
    <citation type="journal article" date="2019" name="bioRxiv">
        <title>The Genome of the Zebra Mussel, Dreissena polymorpha: A Resource for Invasive Species Research.</title>
        <authorList>
            <person name="McCartney M.A."/>
            <person name="Auch B."/>
            <person name="Kono T."/>
            <person name="Mallez S."/>
            <person name="Zhang Y."/>
            <person name="Obille A."/>
            <person name="Becker A."/>
            <person name="Abrahante J.E."/>
            <person name="Garbe J."/>
            <person name="Badalamenti J.P."/>
            <person name="Herman A."/>
            <person name="Mangelson H."/>
            <person name="Liachko I."/>
            <person name="Sullivan S."/>
            <person name="Sone E.D."/>
            <person name="Koren S."/>
            <person name="Silverstein K.A.T."/>
            <person name="Beckman K.B."/>
            <person name="Gohl D.M."/>
        </authorList>
    </citation>
    <scope>NUCLEOTIDE SEQUENCE</scope>
    <source>
        <strain evidence="2">Duluth1</strain>
        <tissue evidence="2">Whole animal</tissue>
    </source>
</reference>
<dbReference type="Proteomes" id="UP000828390">
    <property type="component" value="Unassembled WGS sequence"/>
</dbReference>
<accession>A0A9D4CAG1</accession>
<comment type="caution">
    <text evidence="2">The sequence shown here is derived from an EMBL/GenBank/DDBJ whole genome shotgun (WGS) entry which is preliminary data.</text>
</comment>
<reference evidence="2" key="2">
    <citation type="submission" date="2020-11" db="EMBL/GenBank/DDBJ databases">
        <authorList>
            <person name="McCartney M.A."/>
            <person name="Auch B."/>
            <person name="Kono T."/>
            <person name="Mallez S."/>
            <person name="Becker A."/>
            <person name="Gohl D.M."/>
            <person name="Silverstein K.A.T."/>
            <person name="Koren S."/>
            <person name="Bechman K.B."/>
            <person name="Herman A."/>
            <person name="Abrahante J.E."/>
            <person name="Garbe J."/>
        </authorList>
    </citation>
    <scope>NUCLEOTIDE SEQUENCE</scope>
    <source>
        <strain evidence="2">Duluth1</strain>
        <tissue evidence="2">Whole animal</tissue>
    </source>
</reference>
<sequence length="65" mass="6804">MVGKARESVTLERKKARKTGGGQPMKAPDTVTMSIIHTMKDTPSFSGIPGASASETTIGMSKPVI</sequence>
<feature type="compositionally biased region" description="Polar residues" evidence="1">
    <location>
        <begin position="31"/>
        <end position="45"/>
    </location>
</feature>
<organism evidence="2 3">
    <name type="scientific">Dreissena polymorpha</name>
    <name type="common">Zebra mussel</name>
    <name type="synonym">Mytilus polymorpha</name>
    <dbReference type="NCBI Taxonomy" id="45954"/>
    <lineage>
        <taxon>Eukaryota</taxon>
        <taxon>Metazoa</taxon>
        <taxon>Spiralia</taxon>
        <taxon>Lophotrochozoa</taxon>
        <taxon>Mollusca</taxon>
        <taxon>Bivalvia</taxon>
        <taxon>Autobranchia</taxon>
        <taxon>Heteroconchia</taxon>
        <taxon>Euheterodonta</taxon>
        <taxon>Imparidentia</taxon>
        <taxon>Neoheterodontei</taxon>
        <taxon>Myida</taxon>
        <taxon>Dreissenoidea</taxon>
        <taxon>Dreissenidae</taxon>
        <taxon>Dreissena</taxon>
    </lineage>
</organism>
<dbReference type="AlphaFoldDB" id="A0A9D4CAG1"/>
<evidence type="ECO:0000313" key="3">
    <source>
        <dbReference type="Proteomes" id="UP000828390"/>
    </source>
</evidence>
<gene>
    <name evidence="2" type="ORF">DPMN_062808</name>
</gene>
<name>A0A9D4CAG1_DREPO</name>
<feature type="region of interest" description="Disordered" evidence="1">
    <location>
        <begin position="1"/>
        <end position="65"/>
    </location>
</feature>
<evidence type="ECO:0000256" key="1">
    <source>
        <dbReference type="SAM" id="MobiDB-lite"/>
    </source>
</evidence>
<feature type="compositionally biased region" description="Basic and acidic residues" evidence="1">
    <location>
        <begin position="1"/>
        <end position="13"/>
    </location>
</feature>